<dbReference type="RefSeq" id="WP_303279648.1">
    <property type="nucleotide sequence ID" value="NZ_JAUOEK010000178.1"/>
</dbReference>
<dbReference type="EMBL" id="JAUOEK010000178">
    <property type="protein sequence ID" value="MDO5971933.1"/>
    <property type="molecule type" value="Genomic_DNA"/>
</dbReference>
<proteinExistence type="predicted"/>
<evidence type="ECO:0000313" key="1">
    <source>
        <dbReference type="EMBL" id="MDO5971933.1"/>
    </source>
</evidence>
<protein>
    <recommendedName>
        <fullName evidence="3">Beta-hexosaminidase bacterial type N-terminal domain-containing protein</fullName>
    </recommendedName>
</protein>
<evidence type="ECO:0008006" key="3">
    <source>
        <dbReference type="Google" id="ProtNLM"/>
    </source>
</evidence>
<reference evidence="1" key="1">
    <citation type="submission" date="2023-07" db="EMBL/GenBank/DDBJ databases">
        <title>Two novel species in the genus Flavivirga.</title>
        <authorList>
            <person name="Kwon K."/>
        </authorList>
    </citation>
    <scope>NUCLEOTIDE SEQUENCE</scope>
    <source>
        <strain evidence="1">KCTC 52353</strain>
    </source>
</reference>
<organism evidence="1 2">
    <name type="scientific">Flavivirga aquimarina</name>
    <dbReference type="NCBI Taxonomy" id="2027862"/>
    <lineage>
        <taxon>Bacteria</taxon>
        <taxon>Pseudomonadati</taxon>
        <taxon>Bacteroidota</taxon>
        <taxon>Flavobacteriia</taxon>
        <taxon>Flavobacteriales</taxon>
        <taxon>Flavobacteriaceae</taxon>
        <taxon>Flavivirga</taxon>
    </lineage>
</organism>
<gene>
    <name evidence="1" type="ORF">Q4Q35_19195</name>
</gene>
<accession>A0ABT8WFV4</accession>
<sequence length="710" mass="81038">MKKIVLILSVFFILFVLTSLQEKVKISFENTKDQIQYEYVKSELTFFLNDTVLSNASNSKINHIAFKFRLKPNFEEATFSIDSKLSKGVLNVELSGKTPSDVLYAAYTLLEKGGYLFDITGPVLPKQFNWEPLKNYKDKIIPAIKKRGIRQHINFPMDISAWPLETAKEYIQNLARMRFNAITFHSYPGQWYEVVRKDTTEYAGHYFYGDEYAIPDQKDIKAIVGNKKYFCIPEIEPFYEDKAVKSKKSIEWLQKVILEAKKTGMFVQFSFEPRDTSPSVSKTVETTKAILKDYPMIDALELITEESGGWGPRTTKEQTKKTIAEHFGEASLNDSIVMKPVVDNQSDLAYIYGQVGHSIKVINYLKENKVVPKDFPLKLGIYVVISEYATPAYYLARKFAPETEVAILSEHHSLNVQNNIPNIIKNTNDWDKSMVYSWIELDGMMFIQQNAISGIRGIVDQAVKNSTDYRGNAILFNHWRTAENKISARYSAISSLYGAVDPEVFYKDYAKTNGIVSETDFAIAMKKLSEADSISIKNVSSFAFCWKGRWKRGGPLSAYPIEKSQKVRHAYEDVLLQLKSCTQETKNKNGRSILALLDNRIRTTIIYIKAFEKGRELKQFDTNNTLTEENRIKYVGICNEMLALFEQYTHLYAQINPDRGCVGNLLSLWNGPVNGVKVLRQKFGGIPYKEPIPFGTVVDEPPLPIINGDK</sequence>
<comment type="caution">
    <text evidence="1">The sequence shown here is derived from an EMBL/GenBank/DDBJ whole genome shotgun (WGS) entry which is preliminary data.</text>
</comment>
<keyword evidence="2" id="KW-1185">Reference proteome</keyword>
<dbReference type="Proteomes" id="UP001176883">
    <property type="component" value="Unassembled WGS sequence"/>
</dbReference>
<evidence type="ECO:0000313" key="2">
    <source>
        <dbReference type="Proteomes" id="UP001176883"/>
    </source>
</evidence>
<name>A0ABT8WFV4_9FLAO</name>